<dbReference type="Pfam" id="PF00084">
    <property type="entry name" value="Sushi"/>
    <property type="match status" value="5"/>
</dbReference>
<dbReference type="PROSITE" id="PS50923">
    <property type="entry name" value="SUSHI"/>
    <property type="match status" value="5"/>
</dbReference>
<reference evidence="9" key="2">
    <citation type="submission" date="2025-09" db="UniProtKB">
        <authorList>
            <consortium name="Ensembl"/>
        </authorList>
    </citation>
    <scope>IDENTIFICATION</scope>
</reference>
<accession>A0A8C6SA56</accession>
<sequence length="415" mass="45007">MTHARYVTSLVAPWLRLFLVEVGAASSLKNKPFIQTTALIGAMRTSVVLVIFLGVVRTVHGVCDRPTGGPNMDLFTDVTFPAPDGTSVTFTCQVGHRSVGSGTVACSAGTWSSLNMRCEKFNCGSAGEVINGNVDYSEGTEFGAYARVVCNDGYMVVGQLTVYCGSRGWQGRLATCEVIMCDAPNPIVDGYFSPVKEAYEYSEVITYSCEGQHKLNGSKTVTCQENGQFHPAPPKCVLVNCPEPRVDNGMLAGGARPPYGHMSSVTFRCAVGHTMEGRDTVTCDINSKWSPALPKCNPIECKAPEITNGEVVDGARPTYKFEETVTLKCNTGYSLSGQSTLTCKEKDQWSAPLPVCTQDKAGNGGETQTSWGALWGAFWPLSQLLLLLLEVTLDSGRKRRELRKDPRELHKTQKL</sequence>
<dbReference type="InterPro" id="IPR035976">
    <property type="entry name" value="Sushi/SCR/CCP_sf"/>
</dbReference>
<feature type="disulfide bond" evidence="6">
    <location>
        <begin position="329"/>
        <end position="356"/>
    </location>
</feature>
<feature type="disulfide bond" evidence="6">
    <location>
        <begin position="269"/>
        <end position="296"/>
    </location>
</feature>
<feature type="domain" description="Sushi" evidence="8">
    <location>
        <begin position="239"/>
        <end position="298"/>
    </location>
</feature>
<organism evidence="9 10">
    <name type="scientific">Neogobius melanostomus</name>
    <name type="common">round goby</name>
    <dbReference type="NCBI Taxonomy" id="47308"/>
    <lineage>
        <taxon>Eukaryota</taxon>
        <taxon>Metazoa</taxon>
        <taxon>Chordata</taxon>
        <taxon>Craniata</taxon>
        <taxon>Vertebrata</taxon>
        <taxon>Euteleostomi</taxon>
        <taxon>Actinopterygii</taxon>
        <taxon>Neopterygii</taxon>
        <taxon>Teleostei</taxon>
        <taxon>Neoteleostei</taxon>
        <taxon>Acanthomorphata</taxon>
        <taxon>Gobiaria</taxon>
        <taxon>Gobiiformes</taxon>
        <taxon>Gobioidei</taxon>
        <taxon>Gobiidae</taxon>
        <taxon>Benthophilinae</taxon>
        <taxon>Neogobiini</taxon>
        <taxon>Neogobius</taxon>
    </lineage>
</organism>
<evidence type="ECO:0000256" key="4">
    <source>
        <dbReference type="ARBA" id="ARBA00023157"/>
    </source>
</evidence>
<comment type="caution">
    <text evidence="6">Lacks conserved residue(s) required for the propagation of feature annotation.</text>
</comment>
<dbReference type="PANTHER" id="PTHR46393:SF7">
    <property type="entry name" value="COMPLEMENT C2"/>
    <property type="match status" value="1"/>
</dbReference>
<feature type="signal peptide" evidence="7">
    <location>
        <begin position="1"/>
        <end position="24"/>
    </location>
</feature>
<evidence type="ECO:0000256" key="7">
    <source>
        <dbReference type="SAM" id="SignalP"/>
    </source>
</evidence>
<keyword evidence="10" id="KW-1185">Reference proteome</keyword>
<dbReference type="SUPFAM" id="SSF57535">
    <property type="entry name" value="Complement control module/SCR domain"/>
    <property type="match status" value="5"/>
</dbReference>
<feature type="domain" description="Sushi" evidence="8">
    <location>
        <begin position="179"/>
        <end position="238"/>
    </location>
</feature>
<feature type="domain" description="Sushi" evidence="8">
    <location>
        <begin position="299"/>
        <end position="358"/>
    </location>
</feature>
<dbReference type="Proteomes" id="UP000694523">
    <property type="component" value="Unplaced"/>
</dbReference>
<dbReference type="SMART" id="SM00032">
    <property type="entry name" value="CCP"/>
    <property type="match status" value="5"/>
</dbReference>
<proteinExistence type="predicted"/>
<evidence type="ECO:0000256" key="3">
    <source>
        <dbReference type="ARBA" id="ARBA00022737"/>
    </source>
</evidence>
<dbReference type="FunFam" id="2.10.70.10:FF:000014">
    <property type="entry name" value="Membrane cofactor protein"/>
    <property type="match status" value="2"/>
</dbReference>
<evidence type="ECO:0000256" key="2">
    <source>
        <dbReference type="ARBA" id="ARBA00022729"/>
    </source>
</evidence>
<evidence type="ECO:0000313" key="10">
    <source>
        <dbReference type="Proteomes" id="UP000694523"/>
    </source>
</evidence>
<dbReference type="PANTHER" id="PTHR46393">
    <property type="entry name" value="SUSHI DOMAIN-CONTAINING PROTEIN"/>
    <property type="match status" value="1"/>
</dbReference>
<dbReference type="CDD" id="cd00033">
    <property type="entry name" value="CCP"/>
    <property type="match status" value="5"/>
</dbReference>
<protein>
    <recommendedName>
        <fullName evidence="8">Sushi domain-containing protein</fullName>
    </recommendedName>
</protein>
<feature type="domain" description="Sushi" evidence="8">
    <location>
        <begin position="121"/>
        <end position="178"/>
    </location>
</feature>
<feature type="chain" id="PRO_5034703593" description="Sushi domain-containing protein" evidence="7">
    <location>
        <begin position="25"/>
        <end position="415"/>
    </location>
</feature>
<dbReference type="InterPro" id="IPR000436">
    <property type="entry name" value="Sushi_SCR_CCP_dom"/>
</dbReference>
<dbReference type="AlphaFoldDB" id="A0A8C6SA56"/>
<evidence type="ECO:0000259" key="8">
    <source>
        <dbReference type="PROSITE" id="PS50923"/>
    </source>
</evidence>
<evidence type="ECO:0000313" key="9">
    <source>
        <dbReference type="Ensembl" id="ENSNMLP00000003435.1"/>
    </source>
</evidence>
<keyword evidence="3" id="KW-0677">Repeat</keyword>
<keyword evidence="2 7" id="KW-0732">Signal</keyword>
<keyword evidence="5" id="KW-0325">Glycoprotein</keyword>
<dbReference type="Gene3D" id="2.10.70.10">
    <property type="entry name" value="Complement Module, domain 1"/>
    <property type="match status" value="5"/>
</dbReference>
<evidence type="ECO:0000256" key="5">
    <source>
        <dbReference type="ARBA" id="ARBA00023180"/>
    </source>
</evidence>
<keyword evidence="4 6" id="KW-1015">Disulfide bond</keyword>
<dbReference type="Ensembl" id="ENSNMLT00000003926.1">
    <property type="protein sequence ID" value="ENSNMLP00000003435.1"/>
    <property type="gene ID" value="ENSNMLG00000002461.1"/>
</dbReference>
<reference evidence="9" key="1">
    <citation type="submission" date="2025-08" db="UniProtKB">
        <authorList>
            <consortium name="Ensembl"/>
        </authorList>
    </citation>
    <scope>IDENTIFICATION</scope>
</reference>
<feature type="disulfide bond" evidence="6">
    <location>
        <begin position="63"/>
        <end position="106"/>
    </location>
</feature>
<keyword evidence="1 6" id="KW-0768">Sushi</keyword>
<feature type="domain" description="Sushi" evidence="8">
    <location>
        <begin position="61"/>
        <end position="120"/>
    </location>
</feature>
<name>A0A8C6SA56_9GOBI</name>
<evidence type="ECO:0000256" key="1">
    <source>
        <dbReference type="ARBA" id="ARBA00022659"/>
    </source>
</evidence>
<evidence type="ECO:0000256" key="6">
    <source>
        <dbReference type="PROSITE-ProRule" id="PRU00302"/>
    </source>
</evidence>
<feature type="disulfide bond" evidence="6">
    <location>
        <begin position="209"/>
        <end position="236"/>
    </location>
</feature>